<proteinExistence type="predicted"/>
<evidence type="ECO:0000259" key="3">
    <source>
        <dbReference type="SMART" id="SM00560"/>
    </source>
</evidence>
<keyword evidence="2" id="KW-1015">Disulfide bond</keyword>
<dbReference type="PANTHER" id="PTHR42535">
    <property type="entry name" value="OOKINETE PROTEIN, PUTATIVE-RELATED"/>
    <property type="match status" value="1"/>
</dbReference>
<dbReference type="Pfam" id="PF13385">
    <property type="entry name" value="Laminin_G_3"/>
    <property type="match status" value="10"/>
</dbReference>
<dbReference type="RefSeq" id="WP_321399325.1">
    <property type="nucleotide sequence ID" value="NZ_CP139487.1"/>
</dbReference>
<dbReference type="Proteomes" id="UP001324634">
    <property type="component" value="Chromosome"/>
</dbReference>
<feature type="domain" description="LamG-like jellyroll fold" evidence="3">
    <location>
        <begin position="5230"/>
        <end position="5364"/>
    </location>
</feature>
<dbReference type="EMBL" id="CP139487">
    <property type="protein sequence ID" value="WPU66778.1"/>
    <property type="molecule type" value="Genomic_DNA"/>
</dbReference>
<feature type="domain" description="LamG-like jellyroll fold" evidence="3">
    <location>
        <begin position="1681"/>
        <end position="1821"/>
    </location>
</feature>
<dbReference type="Gene3D" id="2.60.120.200">
    <property type="match status" value="12"/>
</dbReference>
<reference evidence="4 5" key="1">
    <citation type="submission" date="2023-11" db="EMBL/GenBank/DDBJ databases">
        <title>Peredibacter starrii A3.12.</title>
        <authorList>
            <person name="Mitchell R.J."/>
        </authorList>
    </citation>
    <scope>NUCLEOTIDE SEQUENCE [LARGE SCALE GENOMIC DNA]</scope>
    <source>
        <strain evidence="4 5">A3.12</strain>
    </source>
</reference>
<gene>
    <name evidence="4" type="ORF">SOO65_08460</name>
</gene>
<organism evidence="4 5">
    <name type="scientific">Peredibacter starrii</name>
    <dbReference type="NCBI Taxonomy" id="28202"/>
    <lineage>
        <taxon>Bacteria</taxon>
        <taxon>Pseudomonadati</taxon>
        <taxon>Bdellovibrionota</taxon>
        <taxon>Bacteriovoracia</taxon>
        <taxon>Bacteriovoracales</taxon>
        <taxon>Bacteriovoracaceae</taxon>
        <taxon>Peredibacter</taxon>
    </lineage>
</organism>
<feature type="domain" description="LamG-like jellyroll fold" evidence="3">
    <location>
        <begin position="1363"/>
        <end position="1497"/>
    </location>
</feature>
<evidence type="ECO:0000313" key="4">
    <source>
        <dbReference type="EMBL" id="WPU66778.1"/>
    </source>
</evidence>
<evidence type="ECO:0000313" key="5">
    <source>
        <dbReference type="Proteomes" id="UP001324634"/>
    </source>
</evidence>
<evidence type="ECO:0000256" key="1">
    <source>
        <dbReference type="ARBA" id="ARBA00022729"/>
    </source>
</evidence>
<evidence type="ECO:0000256" key="2">
    <source>
        <dbReference type="ARBA" id="ARBA00023157"/>
    </source>
</evidence>
<keyword evidence="5" id="KW-1185">Reference proteome</keyword>
<dbReference type="InterPro" id="IPR013320">
    <property type="entry name" value="ConA-like_dom_sf"/>
</dbReference>
<feature type="domain" description="LamG-like jellyroll fold" evidence="3">
    <location>
        <begin position="3824"/>
        <end position="3975"/>
    </location>
</feature>
<name>A0AAX4HTQ5_9BACT</name>
<dbReference type="KEGG" id="psti:SOO65_08460"/>
<dbReference type="SUPFAM" id="SSF49899">
    <property type="entry name" value="Concanavalin A-like lectins/glucanases"/>
    <property type="match status" value="13"/>
</dbReference>
<sequence length="5381" mass="581317">MKLLLIVSSEVLERPYHRETIYERLMLNKKLHWHFILPQLILFAACDKLARIEVSNIVNPDKVKPTITYVTTAPAALSGAQDFPLEFEVNDNPGGSGVKSVSLQYAPDGVVFKEIGTFDGGHRTINFCPPNKTHSKPTFKIIAEDKNKNISELNLGDVAGQNFTLTPTEPALPTVTSSNGLSTNSGNTKLLIDMCRPTSCTNGALYYEEPTNETFIAIGGTQPGAGDPAWISCEDVLDDGYDLPPFTGDGDFTYNVWVKTEDTDTDGTTPIVNVSDTSTAITIFRDGTPPDANFVTVATAMNSHSDFALSFNLSDATAGLGTSKIFYSPDSGDLGDYPYVELGTIVGGTPQTINFCVPNKTHPNGTFKIESADLTGNTTTITRSGFTITKTANPLLPAVLSMSTAGPLSAGSSNVRIDACKQRACSVGAFSYEAADNNVFIAVANSQPGASDPAWRSCSDVLTNGYNFTFPPQVGVGVYNTRLWVKSEGMDLDGSTPVATVSTSSVPLALPYDYTAPSLSGLDLGNIGSNRDLEIIGTNILTGYSQGSFRLSPICLDPSSIPAIQTNIAGTVSVSANNLTVLGTGTTFTTEFQPYDYTEINGVYTQIKSIQSDTQMTLNEIAGNNAALVGSGLTASKRMLSYGGIKVTKGEVGSPSPNAPGWQACDSVNQSIVYGNLVNGVNNLQFWLKDRFNNVSSAFLAYAVTYNAPILSVVGGPTISTDIADITINACGGGTKITQVLFNETGAQPLASDSNWQNCSTAIGALKSPQLSPGNHTLKAYFKYSDNFISENPVNVPVNYLPQVAWVESPLTIRPQTTYTLASCIGIDEVFVNQGAAPAAGAVGWQPCNTNPGGVSYLLGTTGSQTVNFWYKTGGVVSGDFSQVVVDFLPPYAYIFGGSIVNTVQPPLSISTCAGIPKIFIKTDDVTALPPTAGDFTSGGINCSTALNGITPPAVVGEGPHTYDVWFQFADGYILNPWFSRVDITYAAPDTTSPPITAGEGADVPLSLFLVNGDGDGSVPGVTETIENYASRAIFTLNTCQPKSSVALTGTVSVAAADKIVTGVGTQFTTQLAPNDFIQIGAQSLKIKSIESDTSLTLILNHAAGAAAVTANKVYPEDTISGMILTQSATAPNKNDPYWLACDNTAGALKTPSLTDGTYTLYAWFKDGAGNVSASSISKQVIISSSPDTTPPPRPPVIVEGAPTLTTAPARLTITSCTDVDQVYIETSAYPNPYVKPGIGLSGWQNCSEAIGSIVYDVDLAGSYTVSVWFKDAAGNINDTPRDVSFIFDPAIGNLPNPIAYWTMDKTHLNKNRVVDAKGTNHLYRWDTAQVTEVVGRNKQALKLSGTNSYLFTENTTTLKPAVSVTLSMWAYLTKNEAGTKGLAGNGSYGLKLQGGNLYFFASGEGNAVSVATSTYETGWRHLIGTSDGRYVKLYIDGQPVGTPVDLGSPANLVYGSSQLFVVGGLTNGSAPNPLNTGLFNEKIDEVVVWNQYFTDQMALDHYIDAFNNYKVRQDSTPSANIASATFYGEFLQNALITIPNCGDAKFIYINETTHPPLVDSPEWQLCNTTKGGIVHKNLSQGAHELKIWTKDEYDNISTGYLKLNTTITSIAYQPPGVLYYTLDDNQTHIADVFDIFSGQTAFSMGADPSQIAIQNEGYRFVRASSDFIERKYAYNAQPKEQVSMSIWVNLTANDNRQQVLGGTFSTGHGYGIEINQASNELRFKVSTGFGVRNAAILTSAYTSGFHNIIGTYDGQVVKLYLDGNVVDTHDYGSVSSVQYQCLGSFMVGAGSSCNTGPVAGTHFDGVLDEIVVWDSALTASTIYDFFNGQDTVPPEPVPVTPKNNDYNVGIPIARFNVSDCNDIASVYVSLTDTAPLSDVANWQACTTSGDKIRSPLLESGVNNVKVWFKDMAGNVSLTSYDLAMNFIYDFTIPDPNSYWTLDKVNVDGAVAFDVVNAKNGIITGAVETVGKVDEGRSFIGADEFIEVPFDSSFQPQNQVTLSAWFKVPSFGVAERVLVGNFNNGGYALVLQNNGLHFRVRVGGATEVITTSTGGLATDTWHHVVGIYDNGTLRLFVNGAEILPSVSAAATNKDIEYANSNSLVMGAGAPAATGNSGSFLTGGLDEVAFWDTALSDTVVAEIYDRGMEGDQVYYNVTPPEIPINLNITYYNSLVSRANLSVNSCTDLDYIIVTKDEFPPDKNDPDWQRCNTLVGGLLSKELETSDSFGKLWTKDNYGNVSRTFEYVPISTPYDKPISRPVVHWTFDNAHYVAGTKTAFDRLSQINLKSETLMKASGDACQHFQGIDPNNSALLTNQAGVLNQAFTFGIMNTYKNPTILRSNHPSNSKLKPLNKLSVAAWVYIVGNTASQDKHIVSNLYNGKGWALRIQAANVDDRGLRFTVITNQGTVEPYLETKNIATGWHLVVGTYDGQKASLFMDGIFVKSFSLPAPGQILYEPGVNTFVGSQASLTNLPTRWETYRAELVCGAASGVNTGNILNNSYYENKIDEIIVWEKSLSKLEVSSLYHNGADILYASDTVPPTLASLTLENTRPNMFSNKAYFSLSSCNLAGPLNNVISGVLVNEGTRPDKQDERWESCRTRLGSFGLENLTPGGHTITVWFKDLAGNVTPVSSDLVVDFIDGLLPSANAVWPLDATHTISKYSRDVIDNKVHDLLLVNIDTPLNPDAHAVTGKVNEGIDLAATSTTNGAFMSATSTKLLRPVNYFSVGGWFSLTQGDATTRVLVDHHTYSSATVRSGYKLYMTGGQLRLTTELDIAGTITMSAPMASITTGWHHVVGVFTGWEMKLYIDGVQVGTSGLLAERDFIRYDILTDFRVGAESENNVNPISFFDGMVDEIALWGFDMTPAQVTSVVNAPNSNSHIYAALPAPNNVDNAFIYHYDNFGSRARMTILDCTNTPYVYVNAQNAGAPHPADPDWRNCQAGPGAIISAKLPLNTTYVDVYAKNSDGIVSSAPGRKEILPVLYDYDLTLPITYLSFNEEHFTTVERDFIINAAGTRTGTPVRQSNNDGDALLLTAAQAVDTNTAKIYDLRDGLSFGLWVDLTQNDSSTRRIVARNGSAVLDDTSLLLEGGYLKFKLNVPLVTDYMRSTQTVEARYPTSQISTGKHFVVATYDGFDMKLYLDSTLVAAENIGDRNYNPTIKRIVDMDGIGGFKVGLGIVGQVDEFMVFDRPITEKEIIAWYRRYSDAITPGDTTPPAQGRGISVFASTFGTNWPTDNSNPYFTIDNCSDINGIYISLSATPPAFDAQGWQNCTTLEAYLKSPTLNAGSNTVYFYYRDAHGNVSAGQPVEVVYTVPPRPNPVAYWNFDDDSMVGEKNFEPVNWQMAHTYAITPSDYVAGGVGRAIQFDGLRKYVEVENNPVIKPVDELSINFWINVPTLIADRGAKTILSTRSVGHEGYEIRWSCNVPTLFDATTALTACPPTDLYRYEFFEFILNVNGQDVVLDYPQNQLGTGPMFISATFDGRYMKLYKNGNLLRKKDLGYEGMITYNASKNTSLTIGARAGDFEKPVGGYFRGVIDEVMIYNTALYQAHITDIYNNFILTNTRIYNPGLAVITPPNSRTTIYEPGKKSYGSRLKLTVSDCTDMNMVLVNNSLTAPAANDENWQPCNTMAGGITSAPMNYNTTVTPRVWAKSFTGQVSAGSGTANGETFVMSNFVTDIPRPKITWTMDSTFSGHTIGNEVRDSLSWSDGALDLIGTPTSTVTQLSGTFSIAPGTDMVSGNSTSFLGELEVGDRIKIGNESLEVKAITNNTTMQMKANHLAGATNYVAYRIGQKSGSKSAIEGGFIFDGVQDMISIHPTAATNPMYDLTISAWVELKKGETQYRHIVGNNQYFATSTGAGSGLRVKDGQLQFFVTAWTGTTQPTYTVGIDTNIYNSGLHHVAGTYDGRDLKLYLDGVFVKQYAIPFFNAARYELYHDDFSNWTVGAETDLNNAGAPGSFFNGVIDEVQIWHKPLTEQQIYYVYEYGGAHLPDVLKDGIPPTDPGIYLANGLTTSSMPWAYFTMPSCTGANGIEINAIYVNVAPSPAPNEDDEGWQFCSLDAAYIVSSLIDRGTSTVNVYFRDEQGDISGSTSFTYTYQPPEMINPLAYYSFNAADRTGNYYFHDKAGTKHIRATVTAYNPVRAGKVGDGFGKALPADGMYYNAIEGTYRAEYDSVKDYSVAFWYRPFEAIVADEVLLDQGQYTITRTISDTIEVTTRAGGNWVKRSVARIAPQKWNHIGVIRKNNSLKIYINGRVDSSHLISTGNLDANMGKMKMGDSKGYYDELVLYDSALTDAQLAYVYYHGEKSESIDVVVPNLVVAPTPQHYWNFDNSTFADPYLNSVTNPLPLKKYNAVASNQSGVNSKVGEGFFFQRFEDMINGGEANTIGKQQYLESDSAAPLALGQNFTISMWVKQPTPRGYYATGASAGHTDSTAVFDMWGNDPEDRAFSLTYTRGVSAPTSSTAYEFKVKIGSIESVVSTNVTYILDSFETAWTHLTVRRKDKILTIFVNGVESSSTTLISSAPVNVPEMTRLRVGNSSLYSYYNIPGTVTVASGSTNVVGTGTQFMTDLFEQKTGTVTVSAGTTAVVGNGTMFLTQFAVGNLVRIAGTYHQIATVTDNLNMTLSTPHVAGATDDTIAKRTTNTVRIGLSNYTIASITDDTHLTLNTAHSTGVTNEYLGLNINTANAAAIDEYGFNGYIDELAVWDSALTQRQIYDLSLKGNAGTAIPVEPMGTIIGVNGSTTVNTARAKIKLNDCNGYSHVWIGFAGDAAPTDASVGDATYPGWVACSDAMELDSPVLVGDSLNNLRIWFMTGNVVSSYTYDVGVTQATGDTTPPAIPIMVMLNSDPTTESFARFTITSCADIAAVFVGESGTTPTAHQSGWQPCTTSAGAILSQALTAGLNNISVWFKDAANNMTSNTDYSLTYNEPALPTAALHMTMDDAQIIAATNFQREVITNELAKGVNPANLSAGRVGMVNEAVNFTTNAYYDMAYSQLTLTNTLSFFTWVNVSAPGMDSHLIGRWDGTAANDSFAVRIDNTGRLCLDLQTTASSGVWNTLSYKRVCSSAKVPFATWHHVGVTRNGGTIQFYIDNASAGFETVNSADFAPSTLGLRVGAQARGSGTFATEGMLDELALWAQVLTNDQRGVVYAKGLKDQRLFNEPAPIDPAVSPDHYWKFETGSALTDQTGVLNFTLNSGATITTVGGQVDDFMTFVAAESDVIQTPPTNLNLNADFTMSVWVNPTTLVASDIVNKWDTTTPVQQSFRLSMSAAGIITFHYQTTAVGSIASVQSIPAGSWTQITVARRGAALYLYLNGYVQNVVNIGIDPIVNASSIPFSVGGNGFNSSNYFNGAIDDLAIYQSYLKERKVRFNIEKGIMGDPLIP</sequence>
<dbReference type="PANTHER" id="PTHR42535:SF2">
    <property type="entry name" value="CHROMOSOME UNDETERMINED SCAFFOLD_146, WHOLE GENOME SHOTGUN SEQUENCE"/>
    <property type="match status" value="1"/>
</dbReference>
<feature type="domain" description="LamG-like jellyroll fold" evidence="3">
    <location>
        <begin position="1998"/>
        <end position="2137"/>
    </location>
</feature>
<protein>
    <submittedName>
        <fullName evidence="4">LamG-like jellyroll fold domain-containing protein</fullName>
    </submittedName>
</protein>
<feature type="domain" description="LamG-like jellyroll fold" evidence="3">
    <location>
        <begin position="2722"/>
        <end position="2865"/>
    </location>
</feature>
<dbReference type="SMART" id="SM00560">
    <property type="entry name" value="LamGL"/>
    <property type="match status" value="6"/>
</dbReference>
<accession>A0AAX4HTQ5</accession>
<keyword evidence="1" id="KW-0732">Signal</keyword>
<dbReference type="InterPro" id="IPR006558">
    <property type="entry name" value="LamG-like"/>
</dbReference>